<evidence type="ECO:0000313" key="2">
    <source>
        <dbReference type="Proteomes" id="UP000013897"/>
    </source>
</evidence>
<reference evidence="1 2" key="1">
    <citation type="submission" date="2013-02" db="EMBL/GenBank/DDBJ databases">
        <title>The Genome Sequence of Enterococcus faecium HM1072.</title>
        <authorList>
            <consortium name="The Broad Institute Genome Sequencing Platform"/>
            <consortium name="The Broad Institute Genome Sequencing Center for Infectious Disease"/>
            <person name="Earl A.M."/>
            <person name="Gilmore M.S."/>
            <person name="Lebreton F."/>
            <person name="Courvalin P."/>
            <person name="Walker B."/>
            <person name="Young S.K."/>
            <person name="Zeng Q."/>
            <person name="Gargeya S."/>
            <person name="Fitzgerald M."/>
            <person name="Haas B."/>
            <person name="Abouelleil A."/>
            <person name="Alvarado L."/>
            <person name="Arachchi H.M."/>
            <person name="Berlin A.M."/>
            <person name="Chapman S.B."/>
            <person name="Dewar J."/>
            <person name="Goldberg J."/>
            <person name="Griggs A."/>
            <person name="Gujja S."/>
            <person name="Hansen M."/>
            <person name="Howarth C."/>
            <person name="Imamovic A."/>
            <person name="Larimer J."/>
            <person name="McCowan C."/>
            <person name="Murphy C."/>
            <person name="Neiman D."/>
            <person name="Pearson M."/>
            <person name="Priest M."/>
            <person name="Roberts A."/>
            <person name="Saif S."/>
            <person name="Shea T."/>
            <person name="Sisk P."/>
            <person name="Sykes S."/>
            <person name="Wortman J."/>
            <person name="Nusbaum C."/>
            <person name="Birren B."/>
        </authorList>
    </citation>
    <scope>NUCLEOTIDE SEQUENCE [LARGE SCALE GENOMIC DNA]</scope>
    <source>
        <strain evidence="1 2">HM1072</strain>
    </source>
</reference>
<name>A0A829FG67_ENTFC</name>
<protein>
    <submittedName>
        <fullName evidence="1">Uncharacterized protein</fullName>
    </submittedName>
</protein>
<accession>A0A829FG67</accession>
<dbReference type="Proteomes" id="UP000013897">
    <property type="component" value="Unassembled WGS sequence"/>
</dbReference>
<dbReference type="EMBL" id="AITY01000006">
    <property type="protein sequence ID" value="EOM27880.1"/>
    <property type="molecule type" value="Genomic_DNA"/>
</dbReference>
<organism evidence="1 2">
    <name type="scientific">Enterococcus faecium EnGen0192</name>
    <dbReference type="NCBI Taxonomy" id="1157487"/>
    <lineage>
        <taxon>Bacteria</taxon>
        <taxon>Bacillati</taxon>
        <taxon>Bacillota</taxon>
        <taxon>Bacilli</taxon>
        <taxon>Lactobacillales</taxon>
        <taxon>Enterococcaceae</taxon>
        <taxon>Enterococcus</taxon>
    </lineage>
</organism>
<proteinExistence type="predicted"/>
<sequence>MKPWTTKEISYIKRYALLAETNQVLNIKEMAKKLDRSPKAVEMKIYKMQKDEQLPKVDLSKSFDSKGRPYTLAEDHRIIEMYKAGETYKAIGESIDRTEHAIAGRILRLKQLGKIKNTAKNTWSSSDEQLLLKTIKFDKHGYVSNYDELARKTKLNKKQLMHKVSRLRKQGKITQQADRTKTSVKSKEAMNKFNDARFAQYKKKEVSSMKTAPVATIETPSIHVESKEVTLILTTIVLDGHTTQQYFTKDGQLIAQKELTSSANEVSK</sequence>
<dbReference type="AlphaFoldDB" id="A0A829FG67"/>
<dbReference type="RefSeq" id="WP_002331103.1">
    <property type="nucleotide sequence ID" value="NZ_KB949503.1"/>
</dbReference>
<gene>
    <name evidence="1" type="ORF">SSM_00441</name>
</gene>
<evidence type="ECO:0000313" key="1">
    <source>
        <dbReference type="EMBL" id="EOM27880.1"/>
    </source>
</evidence>
<comment type="caution">
    <text evidence="1">The sequence shown here is derived from an EMBL/GenBank/DDBJ whole genome shotgun (WGS) entry which is preliminary data.</text>
</comment>